<keyword evidence="2" id="KW-0723">Serine/threonine-protein kinase</keyword>
<feature type="binding site" evidence="7">
    <location>
        <position position="507"/>
    </location>
    <ligand>
        <name>ATP</name>
        <dbReference type="ChEBI" id="CHEBI:30616"/>
    </ligand>
</feature>
<feature type="region of interest" description="Disordered" evidence="8">
    <location>
        <begin position="122"/>
        <end position="143"/>
    </location>
</feature>
<evidence type="ECO:0000256" key="6">
    <source>
        <dbReference type="ARBA" id="ARBA00022840"/>
    </source>
</evidence>
<feature type="compositionally biased region" description="Low complexity" evidence="8">
    <location>
        <begin position="762"/>
        <end position="771"/>
    </location>
</feature>
<protein>
    <submittedName>
        <fullName evidence="10">Suppressor of Sensor Kinase (SLN1)</fullName>
    </submittedName>
</protein>
<dbReference type="AlphaFoldDB" id="A0A427YJV1"/>
<accession>A0A427YJV1</accession>
<organism evidence="10 11">
    <name type="scientific">Saitozyma podzolica</name>
    <dbReference type="NCBI Taxonomy" id="1890683"/>
    <lineage>
        <taxon>Eukaryota</taxon>
        <taxon>Fungi</taxon>
        <taxon>Dikarya</taxon>
        <taxon>Basidiomycota</taxon>
        <taxon>Agaricomycotina</taxon>
        <taxon>Tremellomycetes</taxon>
        <taxon>Tremellales</taxon>
        <taxon>Trimorphomycetaceae</taxon>
        <taxon>Saitozyma</taxon>
    </lineage>
</organism>
<dbReference type="STRING" id="1890683.A0A427YJV1"/>
<feature type="domain" description="Protein kinase" evidence="9">
    <location>
        <begin position="478"/>
        <end position="746"/>
    </location>
</feature>
<feature type="compositionally biased region" description="Basic and acidic residues" evidence="8">
    <location>
        <begin position="773"/>
        <end position="783"/>
    </location>
</feature>
<evidence type="ECO:0000256" key="8">
    <source>
        <dbReference type="SAM" id="MobiDB-lite"/>
    </source>
</evidence>
<dbReference type="PROSITE" id="PS00107">
    <property type="entry name" value="PROTEIN_KINASE_ATP"/>
    <property type="match status" value="1"/>
</dbReference>
<evidence type="ECO:0000259" key="9">
    <source>
        <dbReference type="PROSITE" id="PS50011"/>
    </source>
</evidence>
<dbReference type="OrthoDB" id="1043025at2759"/>
<dbReference type="GO" id="GO:0005524">
    <property type="term" value="F:ATP binding"/>
    <property type="evidence" value="ECO:0007669"/>
    <property type="project" value="UniProtKB-UniRule"/>
</dbReference>
<keyword evidence="6 7" id="KW-0067">ATP-binding</keyword>
<dbReference type="InterPro" id="IPR017441">
    <property type="entry name" value="Protein_kinase_ATP_BS"/>
</dbReference>
<keyword evidence="5 10" id="KW-0418">Kinase</keyword>
<keyword evidence="3" id="KW-0808">Transferase</keyword>
<dbReference type="GO" id="GO:0004674">
    <property type="term" value="F:protein serine/threonine kinase activity"/>
    <property type="evidence" value="ECO:0007669"/>
    <property type="project" value="UniProtKB-KW"/>
</dbReference>
<comment type="caution">
    <text evidence="10">The sequence shown here is derived from an EMBL/GenBank/DDBJ whole genome shotgun (WGS) entry which is preliminary data.</text>
</comment>
<dbReference type="Proteomes" id="UP000279259">
    <property type="component" value="Unassembled WGS sequence"/>
</dbReference>
<evidence type="ECO:0000256" key="5">
    <source>
        <dbReference type="ARBA" id="ARBA00022777"/>
    </source>
</evidence>
<evidence type="ECO:0000313" key="11">
    <source>
        <dbReference type="Proteomes" id="UP000279259"/>
    </source>
</evidence>
<dbReference type="PANTHER" id="PTHR48016">
    <property type="entry name" value="MAP KINASE KINASE KINASE SSK2-RELATED-RELATED"/>
    <property type="match status" value="1"/>
</dbReference>
<dbReference type="InterPro" id="IPR008271">
    <property type="entry name" value="Ser/Thr_kinase_AS"/>
</dbReference>
<feature type="region of interest" description="Disordered" evidence="8">
    <location>
        <begin position="757"/>
        <end position="783"/>
    </location>
</feature>
<reference evidence="10 11" key="1">
    <citation type="submission" date="2018-11" db="EMBL/GenBank/DDBJ databases">
        <title>Genome sequence of Saitozyma podzolica DSM 27192.</title>
        <authorList>
            <person name="Aliyu H."/>
            <person name="Gorte O."/>
            <person name="Ochsenreither K."/>
        </authorList>
    </citation>
    <scope>NUCLEOTIDE SEQUENCE [LARGE SCALE GENOMIC DNA]</scope>
    <source>
        <strain evidence="10 11">DSM 27192</strain>
    </source>
</reference>
<dbReference type="InterPro" id="IPR011009">
    <property type="entry name" value="Kinase-like_dom_sf"/>
</dbReference>
<keyword evidence="4 7" id="KW-0547">Nucleotide-binding</keyword>
<dbReference type="InterPro" id="IPR000719">
    <property type="entry name" value="Prot_kinase_dom"/>
</dbReference>
<dbReference type="GO" id="GO:0038066">
    <property type="term" value="P:p38MAPK cascade"/>
    <property type="evidence" value="ECO:0007669"/>
    <property type="project" value="TreeGrafter"/>
</dbReference>
<comment type="similarity">
    <text evidence="1">Belongs to the protein kinase superfamily. STE Ser/Thr protein kinase family. MAP kinase kinase kinase subfamily.</text>
</comment>
<evidence type="ECO:0000256" key="1">
    <source>
        <dbReference type="ARBA" id="ARBA00006529"/>
    </source>
</evidence>
<evidence type="ECO:0000256" key="7">
    <source>
        <dbReference type="PROSITE-ProRule" id="PRU10141"/>
    </source>
</evidence>
<dbReference type="PROSITE" id="PS00108">
    <property type="entry name" value="PROTEIN_KINASE_ST"/>
    <property type="match status" value="1"/>
</dbReference>
<dbReference type="PANTHER" id="PTHR48016:SF32">
    <property type="entry name" value="MITOGEN-ACTIVATED PROTEIN KINASE KINASE KINASE 4"/>
    <property type="match status" value="1"/>
</dbReference>
<evidence type="ECO:0000256" key="3">
    <source>
        <dbReference type="ARBA" id="ARBA00022679"/>
    </source>
</evidence>
<sequence length="870" mass="97037">MPAATAKTGPSAGPDHKPMAIDEMLVWFGKILDAVKMRYRKLQRFARRLTQRFDNSAEYILQDEDVDLLVQQLQDSGHFLVYTHVFEERGTYIVADGSLWDDPNSVRLLLQRAFTASALRSPRTAPNGAVDAPPHGSSGEDSETEDDLAEYLLLLSPRQNFAWTGAVMTLDLDYIEFALEDNRVRLIADGPTTRLTACKRAFADALLSFDTAEPIIALECVVEQQAHLPRIQRELRKIARSTYRLSESFIESAAHVRRTLGGAPGSQDMVENWYLFASDHGRRVGGHMDYASYGRFSRLLMRLAISWVSFICDSCDPTDRKTFRWTVQALEYALKVTRGRSILQLESNEFSLLRKSVASLVSLLISHFDILGARSSMEAKKEAERLAAMRRLQRLQENIDDDFIPRTASPSGQVKIPVDRSIRLVREERMRLIAELEQQRVGLCNDQHLIGQVLDEQVSEDRALVFLAASSSNIALRWQQGAFIGGGANGNVYIGFNIDSGGIMAVKEIRVQDLNNSPALYKQIKDESDVMSMLQHPNIVEYYGIEVHRDRVYIFEEYCEGGSLANLLEHGRVEDEEVVMVYALQILQGLEYLHSKGVEHRDIKPDNILLATNSVLKLVDFGAAKVIVKGNKTMARTRAARQRTTAVDAPAVMNSLAGTPMYMAPEIIRNEKPGRLGASDIWSMGCVILEIATGAIMFHIGISTQHPPLPEPGQVSDLGIDFIERCLTLIPGDRPTAAELLHHPWLAPMVQQVMDHAGETASPSGPSTSSTLVDHDPTPVSENERTTTYKVITLKGNDKYEDWKLSILSVLLSKNVLHFVKTSRTTSDVEDKRDTGKCFGLLIQSLSPVIKSSLPANCRNPLAPMPAKLW</sequence>
<evidence type="ECO:0000313" key="10">
    <source>
        <dbReference type="EMBL" id="RSH91372.1"/>
    </source>
</evidence>
<evidence type="ECO:0000256" key="2">
    <source>
        <dbReference type="ARBA" id="ARBA00022527"/>
    </source>
</evidence>
<gene>
    <name evidence="10" type="primary">SSK2_1</name>
    <name evidence="10" type="ORF">EHS25_009671</name>
</gene>
<name>A0A427YJV1_9TREE</name>
<evidence type="ECO:0000256" key="4">
    <source>
        <dbReference type="ARBA" id="ARBA00022741"/>
    </source>
</evidence>
<dbReference type="SUPFAM" id="SSF56112">
    <property type="entry name" value="Protein kinase-like (PK-like)"/>
    <property type="match status" value="1"/>
</dbReference>
<dbReference type="PROSITE" id="PS50011">
    <property type="entry name" value="PROTEIN_KINASE_DOM"/>
    <property type="match status" value="1"/>
</dbReference>
<keyword evidence="11" id="KW-1185">Reference proteome</keyword>
<dbReference type="Gene3D" id="1.10.510.10">
    <property type="entry name" value="Transferase(Phosphotransferase) domain 1"/>
    <property type="match status" value="1"/>
</dbReference>
<dbReference type="InterPro" id="IPR050538">
    <property type="entry name" value="MAP_kinase_kinase_kinase"/>
</dbReference>
<dbReference type="Pfam" id="PF00069">
    <property type="entry name" value="Pkinase"/>
    <property type="match status" value="1"/>
</dbReference>
<dbReference type="EMBL" id="RSCD01000008">
    <property type="protein sequence ID" value="RSH91372.1"/>
    <property type="molecule type" value="Genomic_DNA"/>
</dbReference>
<dbReference type="SMART" id="SM00220">
    <property type="entry name" value="S_TKc"/>
    <property type="match status" value="1"/>
</dbReference>
<proteinExistence type="inferred from homology"/>